<gene>
    <name evidence="2" type="ORF">PQ455_20525</name>
</gene>
<proteinExistence type="predicted"/>
<organism evidence="2 3">
    <name type="scientific">Sphingomonas naphthae</name>
    <dbReference type="NCBI Taxonomy" id="1813468"/>
    <lineage>
        <taxon>Bacteria</taxon>
        <taxon>Pseudomonadati</taxon>
        <taxon>Pseudomonadota</taxon>
        <taxon>Alphaproteobacteria</taxon>
        <taxon>Sphingomonadales</taxon>
        <taxon>Sphingomonadaceae</taxon>
        <taxon>Sphingomonas</taxon>
    </lineage>
</organism>
<keyword evidence="3" id="KW-1185">Reference proteome</keyword>
<feature type="domain" description="UspA" evidence="1">
    <location>
        <begin position="214"/>
        <end position="286"/>
    </location>
</feature>
<dbReference type="InterPro" id="IPR006016">
    <property type="entry name" value="UspA"/>
</dbReference>
<name>A0ABY7TRC1_9SPHN</name>
<dbReference type="CDD" id="cd00293">
    <property type="entry name" value="USP-like"/>
    <property type="match status" value="1"/>
</dbReference>
<reference evidence="2 3" key="1">
    <citation type="submission" date="2023-02" db="EMBL/GenBank/DDBJ databases">
        <title>Genome sequence of Sphingomonas naphthae.</title>
        <authorList>
            <person name="Kim S."/>
            <person name="Heo J."/>
            <person name="Kwon S.-W."/>
        </authorList>
    </citation>
    <scope>NUCLEOTIDE SEQUENCE [LARGE SCALE GENOMIC DNA]</scope>
    <source>
        <strain evidence="2 3">KACC 18716</strain>
        <plasmid evidence="2 3">unnamed2</plasmid>
    </source>
</reference>
<dbReference type="RefSeq" id="WP_273692006.1">
    <property type="nucleotide sequence ID" value="NZ_CP117413.1"/>
</dbReference>
<keyword evidence="2" id="KW-0614">Plasmid</keyword>
<dbReference type="SUPFAM" id="SSF52402">
    <property type="entry name" value="Adenine nucleotide alpha hydrolases-like"/>
    <property type="match status" value="2"/>
</dbReference>
<geneLocation type="plasmid" evidence="2 3">
    <name>unnamed2</name>
</geneLocation>
<evidence type="ECO:0000313" key="3">
    <source>
        <dbReference type="Proteomes" id="UP001220395"/>
    </source>
</evidence>
<accession>A0ABY7TRC1</accession>
<protein>
    <submittedName>
        <fullName evidence="2">Universal stress protein</fullName>
    </submittedName>
</protein>
<dbReference type="Proteomes" id="UP001220395">
    <property type="component" value="Plasmid unnamed2"/>
</dbReference>
<dbReference type="Pfam" id="PF00582">
    <property type="entry name" value="Usp"/>
    <property type="match status" value="1"/>
</dbReference>
<sequence>MVDRSPGKAASGEQSIKILSVIVGADSTATCLNAAVLAAQSVGDCTIEALNVVVDPGLLVAASEEVDMQRLREHWEGTASERSAACHTAFVAWTAGAAQDAPPVAWRTIVGDEQVVVTQEANNADLLVVIAHERNMDGGDALHAALFDSQKPVLIVPVSWKPQPGQSFSRVAAGLSDSDAARRAIEAATPWLEGATDVTAIRIGDAGDPALMLEALLDDAGIAHQLHVVPRSHENLGQQLLTEAHLAGADMLVTGAYRHNQLIEWFAGGTTRHLLAKADIPLLMVR</sequence>
<dbReference type="Gene3D" id="3.40.50.12370">
    <property type="match status" value="1"/>
</dbReference>
<evidence type="ECO:0000313" key="2">
    <source>
        <dbReference type="EMBL" id="WCT75766.1"/>
    </source>
</evidence>
<evidence type="ECO:0000259" key="1">
    <source>
        <dbReference type="Pfam" id="PF00582"/>
    </source>
</evidence>
<dbReference type="EMBL" id="CP117413">
    <property type="protein sequence ID" value="WCT75766.1"/>
    <property type="molecule type" value="Genomic_DNA"/>
</dbReference>